<evidence type="ECO:0000313" key="4">
    <source>
        <dbReference type="EMBL" id="NEU71391.1"/>
    </source>
</evidence>
<dbReference type="PROSITE" id="PS51371">
    <property type="entry name" value="CBS"/>
    <property type="match status" value="2"/>
</dbReference>
<dbReference type="Pfam" id="PF00571">
    <property type="entry name" value="CBS"/>
    <property type="match status" value="2"/>
</dbReference>
<feature type="domain" description="CBS" evidence="3">
    <location>
        <begin position="7"/>
        <end position="65"/>
    </location>
</feature>
<name>A0A846H4A4_9CYAN</name>
<proteinExistence type="predicted"/>
<dbReference type="InterPro" id="IPR003823">
    <property type="entry name" value="CP12_dom"/>
</dbReference>
<dbReference type="PANTHER" id="PTHR43080">
    <property type="entry name" value="CBS DOMAIN-CONTAINING PROTEIN CBSX3, MITOCHONDRIAL"/>
    <property type="match status" value="1"/>
</dbReference>
<dbReference type="PANTHER" id="PTHR43080:SF2">
    <property type="entry name" value="CBS DOMAIN-CONTAINING PROTEIN"/>
    <property type="match status" value="1"/>
</dbReference>
<dbReference type="Pfam" id="PF02672">
    <property type="entry name" value="CP12"/>
    <property type="match status" value="1"/>
</dbReference>
<dbReference type="Gene3D" id="3.10.580.10">
    <property type="entry name" value="CBS-domain"/>
    <property type="match status" value="1"/>
</dbReference>
<evidence type="ECO:0000256" key="2">
    <source>
        <dbReference type="PROSITE-ProRule" id="PRU00703"/>
    </source>
</evidence>
<dbReference type="InterPro" id="IPR046342">
    <property type="entry name" value="CBS_dom_sf"/>
</dbReference>
<dbReference type="InterPro" id="IPR000644">
    <property type="entry name" value="CBS_dom"/>
</dbReference>
<dbReference type="SMART" id="SM00116">
    <property type="entry name" value="CBS"/>
    <property type="match status" value="2"/>
</dbReference>
<dbReference type="AlphaFoldDB" id="A0A846H4A4"/>
<evidence type="ECO:0000256" key="1">
    <source>
        <dbReference type="ARBA" id="ARBA00023122"/>
    </source>
</evidence>
<reference evidence="4 5" key="1">
    <citation type="journal article" date="2015" name="Genome Announc.">
        <title>Draft Genome Sequence of Cyanobacterium Hassallia byssoidea Strain VB512170, Isolated from Monuments in India.</title>
        <authorList>
            <person name="Singh D."/>
            <person name="Chandrababunaidu M.M."/>
            <person name="Panda A."/>
            <person name="Sen D."/>
            <person name="Bhattacharyya S."/>
            <person name="Adhikary S.P."/>
            <person name="Tripathy S."/>
        </authorList>
    </citation>
    <scope>NUCLEOTIDE SEQUENCE [LARGE SCALE GENOMIC DNA]</scope>
    <source>
        <strain evidence="4 5">VB512170</strain>
    </source>
</reference>
<sequence length="211" mass="23403">MKAEDIMTKDVVTIRGSATVAEAVELLKKKGLRALVVDRRYENDAYGIVTETDIVYKITAYGKDPKAVRVYEIMSKPCIVVNPDLGVEFVARLFANTGIRRAPVIQGKLLGIISITDILTKSDFVDSPKGLVLEDRIQKAIEDARAICTDRGAYSKACAAAWDEVEELQAEAAHQKAESMVSAKTSFEEYCRENPDAPECRNYDPKSSFFQ</sequence>
<dbReference type="SMART" id="SM01093">
    <property type="entry name" value="CP12"/>
    <property type="match status" value="1"/>
</dbReference>
<dbReference type="SUPFAM" id="SSF54631">
    <property type="entry name" value="CBS-domain pair"/>
    <property type="match status" value="1"/>
</dbReference>
<dbReference type="CDD" id="cd04630">
    <property type="entry name" value="CBS_pair_bac"/>
    <property type="match status" value="1"/>
</dbReference>
<organism evidence="4 5">
    <name type="scientific">Hassallia byssoidea VB512170</name>
    <dbReference type="NCBI Taxonomy" id="1304833"/>
    <lineage>
        <taxon>Bacteria</taxon>
        <taxon>Bacillati</taxon>
        <taxon>Cyanobacteriota</taxon>
        <taxon>Cyanophyceae</taxon>
        <taxon>Nostocales</taxon>
        <taxon>Tolypothrichaceae</taxon>
        <taxon>Hassallia</taxon>
    </lineage>
</organism>
<dbReference type="EMBL" id="JTCM02000002">
    <property type="protein sequence ID" value="NEU71391.1"/>
    <property type="molecule type" value="Genomic_DNA"/>
</dbReference>
<dbReference type="InterPro" id="IPR051257">
    <property type="entry name" value="Diverse_CBS-Domain"/>
</dbReference>
<comment type="caution">
    <text evidence="4">The sequence shown here is derived from an EMBL/GenBank/DDBJ whole genome shotgun (WGS) entry which is preliminary data.</text>
</comment>
<dbReference type="Proteomes" id="UP000031549">
    <property type="component" value="Unassembled WGS sequence"/>
</dbReference>
<protein>
    <submittedName>
        <fullName evidence="4">CBS domain-containing protein</fullName>
    </submittedName>
</protein>
<feature type="domain" description="CBS" evidence="3">
    <location>
        <begin position="74"/>
        <end position="131"/>
    </location>
</feature>
<gene>
    <name evidence="4" type="ORF">PI95_002035</name>
</gene>
<keyword evidence="5" id="KW-1185">Reference proteome</keyword>
<accession>A0A846H4A4</accession>
<evidence type="ECO:0000259" key="3">
    <source>
        <dbReference type="PROSITE" id="PS51371"/>
    </source>
</evidence>
<keyword evidence="1 2" id="KW-0129">CBS domain</keyword>
<evidence type="ECO:0000313" key="5">
    <source>
        <dbReference type="Proteomes" id="UP000031549"/>
    </source>
</evidence>